<dbReference type="BioCyc" id="TSAC1094508:GLMA-2061-MONOMER"/>
<feature type="transmembrane region" description="Helical" evidence="1">
    <location>
        <begin position="12"/>
        <end position="33"/>
    </location>
</feature>
<dbReference type="RefSeq" id="WP_014758884.1">
    <property type="nucleotide sequence ID" value="NC_017992.1"/>
</dbReference>
<feature type="transmembrane region" description="Helical" evidence="1">
    <location>
        <begin position="76"/>
        <end position="101"/>
    </location>
</feature>
<proteinExistence type="predicted"/>
<protein>
    <submittedName>
        <fullName evidence="2">Uncharacterized protein</fullName>
    </submittedName>
</protein>
<feature type="transmembrane region" description="Helical" evidence="1">
    <location>
        <begin position="113"/>
        <end position="134"/>
    </location>
</feature>
<reference evidence="2 3" key="1">
    <citation type="journal article" date="2014" name="Appl. Environ. Microbiol.">
        <title>Profile of Secreted Hydrolases, Associated Proteins, and SlpA in Thermoanaerobacterium saccharolyticum during the Degradation of Hemicellulose.</title>
        <authorList>
            <person name="Currie D.H."/>
            <person name="Guss A.M."/>
            <person name="Herring C.D."/>
            <person name="Giannone R.J."/>
            <person name="Johnson C.M."/>
            <person name="Lankford P.K."/>
            <person name="Brown S.D."/>
            <person name="Hettich R.L."/>
            <person name="Lynd L.R."/>
        </authorList>
    </citation>
    <scope>NUCLEOTIDE SEQUENCE [LARGE SCALE GENOMIC DNA]</scope>
    <source>
        <strain evidence="3">DSM 8691 / JW/SL-YS485</strain>
    </source>
</reference>
<evidence type="ECO:0000256" key="1">
    <source>
        <dbReference type="SAM" id="Phobius"/>
    </source>
</evidence>
<feature type="transmembrane region" description="Helical" evidence="1">
    <location>
        <begin position="146"/>
        <end position="164"/>
    </location>
</feature>
<name>I3VWZ2_THESW</name>
<gene>
    <name evidence="2" type="ordered locus">Tsac_2033</name>
</gene>
<keyword evidence="3" id="KW-1185">Reference proteome</keyword>
<accession>I3VWZ2</accession>
<dbReference type="PATRIC" id="fig|1094508.3.peg.2059"/>
<keyword evidence="1" id="KW-0812">Transmembrane</keyword>
<dbReference type="AlphaFoldDB" id="I3VWZ2"/>
<organism evidence="2 3">
    <name type="scientific">Thermoanaerobacterium saccharolyticum (strain DSM 8691 / JW/SL-YS485)</name>
    <dbReference type="NCBI Taxonomy" id="1094508"/>
    <lineage>
        <taxon>Bacteria</taxon>
        <taxon>Bacillati</taxon>
        <taxon>Bacillota</taxon>
        <taxon>Clostridia</taxon>
        <taxon>Thermoanaerobacterales</taxon>
        <taxon>Thermoanaerobacteraceae</taxon>
        <taxon>Thermoanaerobacterium</taxon>
    </lineage>
</organism>
<dbReference type="Proteomes" id="UP000006178">
    <property type="component" value="Chromosome"/>
</dbReference>
<keyword evidence="1" id="KW-1133">Transmembrane helix</keyword>
<dbReference type="EMBL" id="CP003184">
    <property type="protein sequence ID" value="AFK87037.1"/>
    <property type="molecule type" value="Genomic_DNA"/>
</dbReference>
<dbReference type="KEGG" id="tsh:Tsac_2033"/>
<dbReference type="STRING" id="1094508.Tsac_2033"/>
<evidence type="ECO:0000313" key="3">
    <source>
        <dbReference type="Proteomes" id="UP000006178"/>
    </source>
</evidence>
<evidence type="ECO:0000313" key="2">
    <source>
        <dbReference type="EMBL" id="AFK87037.1"/>
    </source>
</evidence>
<keyword evidence="1" id="KW-0472">Membrane</keyword>
<sequence>MKALKIIKESRYFNMIPLIITLIPILMGIISGLRVRPNDEISSGILDILNRMGIFEKPELRNLWIKIIIHNLSLSLLVGMLGLISGGIFTILYLFSWWSLWIETIKINSIAKCFFVIPESIGITVVVLFSMYIGLNYLVYRRYSKYQIALFLTGIALIAIGGVIEQYEIMAFIK</sequence>